<dbReference type="GO" id="GO:1902000">
    <property type="term" value="P:homogentisate catabolic process"/>
    <property type="evidence" value="ECO:0007669"/>
    <property type="project" value="TreeGrafter"/>
</dbReference>
<feature type="binding site" evidence="15">
    <location>
        <position position="199"/>
    </location>
    <ligand>
        <name>Ca(2+)</name>
        <dbReference type="ChEBI" id="CHEBI:29108"/>
    </ligand>
</feature>
<dbReference type="InterPro" id="IPR015377">
    <property type="entry name" value="Fumarylacetoacetase_N"/>
</dbReference>
<accession>A0A7S1QZP8</accession>
<keyword evidence="8 15" id="KW-0106">Calcium</keyword>
<evidence type="ECO:0000256" key="15">
    <source>
        <dbReference type="PIRSR" id="PIRSR605959-3"/>
    </source>
</evidence>
<feature type="binding site" evidence="15">
    <location>
        <position position="197"/>
    </location>
    <ligand>
        <name>Ca(2+)</name>
        <dbReference type="ChEBI" id="CHEBI:29108"/>
    </ligand>
</feature>
<dbReference type="Pfam" id="PF09298">
    <property type="entry name" value="FAA_hydrolase_N"/>
    <property type="match status" value="1"/>
</dbReference>
<dbReference type="InterPro" id="IPR011234">
    <property type="entry name" value="Fumarylacetoacetase-like_C"/>
</dbReference>
<evidence type="ECO:0000256" key="6">
    <source>
        <dbReference type="ARBA" id="ARBA00022723"/>
    </source>
</evidence>
<dbReference type="FunFam" id="3.90.850.10:FF:000004">
    <property type="entry name" value="Fumarylacetoacetase"/>
    <property type="match status" value="1"/>
</dbReference>
<evidence type="ECO:0000256" key="5">
    <source>
        <dbReference type="ARBA" id="ARBA00014741"/>
    </source>
</evidence>
<dbReference type="EC" id="3.7.1.2" evidence="4 16"/>
<dbReference type="InterPro" id="IPR005959">
    <property type="entry name" value="Fumarylacetoacetase"/>
</dbReference>
<organism evidence="20">
    <name type="scientific">Neobodo designis</name>
    <name type="common">Flagellated protozoan</name>
    <name type="synonym">Bodo designis</name>
    <dbReference type="NCBI Taxonomy" id="312471"/>
    <lineage>
        <taxon>Eukaryota</taxon>
        <taxon>Discoba</taxon>
        <taxon>Euglenozoa</taxon>
        <taxon>Kinetoplastea</taxon>
        <taxon>Metakinetoplastina</taxon>
        <taxon>Neobodonida</taxon>
        <taxon>Neobodo</taxon>
    </lineage>
</organism>
<feature type="binding site" evidence="14">
    <location>
        <position position="140"/>
    </location>
    <ligand>
        <name>substrate</name>
    </ligand>
</feature>
<dbReference type="GO" id="GO:0006572">
    <property type="term" value="P:L-tyrosine catabolic process"/>
    <property type="evidence" value="ECO:0007669"/>
    <property type="project" value="UniProtKB-UniRule"/>
</dbReference>
<evidence type="ECO:0000256" key="10">
    <source>
        <dbReference type="ARBA" id="ARBA00022878"/>
    </source>
</evidence>
<sequence>MSCIVQYVPDHPFPIQNLPYGVFVKGGDAPHIGVAIGDFILDLNVLAREQGVFPPQVAAALQEPTMNTFMGLDYDTWKQTRDTITSALTAGGLLAGNEALKGAALVRQRDVKMVLPANIGDYTDCYASREHATNLGKMFRPNAAPLLENWLHIPVGYHGRSSSIVVSGTPLTRPNGQKRPNPEAPPTFGPSAAVDFELEMAAYVGTGNELGEPIPVAEAHKKIFGFSTFNDWSARDIQKWEYVPLGPFLGKNFGSTISPWIVTTFALEPFRVAGPAQSEPEPLPYLRDSTPGNYDINLTVTINTKEGDSMVVSNSNYKYMYWSVFQQLAHHSVNGCNMRPGDVIASGTISGPTEGSYGSMIELAWQGTKPVKFPSGAERKMIQDGDTVVMNAECVGNGYRIGFGDCSGMVLPAKELKF</sequence>
<dbReference type="SUPFAM" id="SSF56529">
    <property type="entry name" value="FAH"/>
    <property type="match status" value="1"/>
</dbReference>
<evidence type="ECO:0000256" key="1">
    <source>
        <dbReference type="ARBA" id="ARBA00000353"/>
    </source>
</evidence>
<dbReference type="GO" id="GO:0006559">
    <property type="term" value="P:L-phenylalanine catabolic process"/>
    <property type="evidence" value="ECO:0007669"/>
    <property type="project" value="UniProtKB-UniRule"/>
</dbReference>
<evidence type="ECO:0000259" key="18">
    <source>
        <dbReference type="Pfam" id="PF01557"/>
    </source>
</evidence>
<feature type="domain" description="Fumarylacetoacetase-like C-terminal" evidence="18">
    <location>
        <begin position="123"/>
        <end position="396"/>
    </location>
</feature>
<dbReference type="PANTHER" id="PTHR43069">
    <property type="entry name" value="FUMARYLACETOACETASE"/>
    <property type="match status" value="1"/>
</dbReference>
<reference evidence="20" key="1">
    <citation type="submission" date="2021-01" db="EMBL/GenBank/DDBJ databases">
        <authorList>
            <person name="Corre E."/>
            <person name="Pelletier E."/>
            <person name="Niang G."/>
            <person name="Scheremetjew M."/>
            <person name="Finn R."/>
            <person name="Kale V."/>
            <person name="Holt S."/>
            <person name="Cochrane G."/>
            <person name="Meng A."/>
            <person name="Brown T."/>
            <person name="Cohen L."/>
        </authorList>
    </citation>
    <scope>NUCLEOTIDE SEQUENCE</scope>
    <source>
        <strain evidence="20">CCAP 1951/1</strain>
    </source>
</reference>
<comment type="cofactor">
    <cofactor evidence="16">
        <name>Mg(2+)</name>
        <dbReference type="ChEBI" id="CHEBI:18420"/>
    </cofactor>
    <cofactor evidence="16">
        <name>Ca(2+)</name>
        <dbReference type="ChEBI" id="CHEBI:29108"/>
    </cofactor>
</comment>
<evidence type="ECO:0000259" key="19">
    <source>
        <dbReference type="Pfam" id="PF09298"/>
    </source>
</evidence>
<evidence type="ECO:0000256" key="9">
    <source>
        <dbReference type="ARBA" id="ARBA00022842"/>
    </source>
</evidence>
<dbReference type="PANTHER" id="PTHR43069:SF2">
    <property type="entry name" value="FUMARYLACETOACETASE"/>
    <property type="match status" value="1"/>
</dbReference>
<dbReference type="GO" id="GO:0046872">
    <property type="term" value="F:metal ion binding"/>
    <property type="evidence" value="ECO:0007669"/>
    <property type="project" value="UniProtKB-UniRule"/>
</dbReference>
<evidence type="ECO:0000256" key="8">
    <source>
        <dbReference type="ARBA" id="ARBA00022837"/>
    </source>
</evidence>
<evidence type="ECO:0000256" key="4">
    <source>
        <dbReference type="ARBA" id="ARBA00012094"/>
    </source>
</evidence>
<keyword evidence="11 16" id="KW-0585">Phenylalanine catabolism</keyword>
<feature type="binding site" evidence="15">
    <location>
        <position position="255"/>
    </location>
    <ligand>
        <name>Mg(2+)</name>
        <dbReference type="ChEBI" id="CHEBI:18420"/>
    </ligand>
</feature>
<comment type="catalytic activity">
    <reaction evidence="1 16">
        <text>4-fumarylacetoacetate + H2O = acetoacetate + fumarate + H(+)</text>
        <dbReference type="Rhea" id="RHEA:10244"/>
        <dbReference type="ChEBI" id="CHEBI:13705"/>
        <dbReference type="ChEBI" id="CHEBI:15377"/>
        <dbReference type="ChEBI" id="CHEBI:15378"/>
        <dbReference type="ChEBI" id="CHEBI:18034"/>
        <dbReference type="ChEBI" id="CHEBI:29806"/>
        <dbReference type="EC" id="3.7.1.2"/>
    </reaction>
</comment>
<name>A0A7S1QZP8_NEODS</name>
<keyword evidence="7 16" id="KW-0378">Hydrolase</keyword>
<keyword evidence="9 15" id="KW-0460">Magnesium</keyword>
<feature type="region of interest" description="Disordered" evidence="17">
    <location>
        <begin position="169"/>
        <end position="190"/>
    </location>
</feature>
<feature type="binding site" evidence="15">
    <location>
        <position position="231"/>
    </location>
    <ligand>
        <name>Ca(2+)</name>
        <dbReference type="ChEBI" id="CHEBI:29108"/>
    </ligand>
</feature>
<gene>
    <name evidence="20" type="ORF">NDES1114_LOCUS33762</name>
</gene>
<evidence type="ECO:0000256" key="17">
    <source>
        <dbReference type="SAM" id="MobiDB-lite"/>
    </source>
</evidence>
<evidence type="ECO:0000313" key="20">
    <source>
        <dbReference type="EMBL" id="CAD9152767.1"/>
    </source>
</evidence>
<dbReference type="SUPFAM" id="SSF63433">
    <property type="entry name" value="Fumarylacetoacetate hydrolase, FAH, N-terminal domain"/>
    <property type="match status" value="1"/>
</dbReference>
<feature type="active site" description="Proton acceptor" evidence="13">
    <location>
        <position position="131"/>
    </location>
</feature>
<dbReference type="NCBIfam" id="TIGR01266">
    <property type="entry name" value="fum_ac_acetase"/>
    <property type="match status" value="1"/>
</dbReference>
<evidence type="ECO:0000256" key="11">
    <source>
        <dbReference type="ARBA" id="ARBA00023232"/>
    </source>
</evidence>
<dbReference type="EMBL" id="HBGF01050420">
    <property type="protein sequence ID" value="CAD9152767.1"/>
    <property type="molecule type" value="Transcribed_RNA"/>
</dbReference>
<comment type="pathway">
    <text evidence="2 16">Amino-acid degradation; L-phenylalanine degradation; acetoacetate and fumarate from L-phenylalanine: step 6/6.</text>
</comment>
<dbReference type="GO" id="GO:0004334">
    <property type="term" value="F:fumarylacetoacetase activity"/>
    <property type="evidence" value="ECO:0007669"/>
    <property type="project" value="UniProtKB-UniRule"/>
</dbReference>
<proteinExistence type="inferred from homology"/>
<evidence type="ECO:0000256" key="13">
    <source>
        <dbReference type="PIRSR" id="PIRSR605959-1"/>
    </source>
</evidence>
<evidence type="ECO:0000256" key="2">
    <source>
        <dbReference type="ARBA" id="ARBA00004782"/>
    </source>
</evidence>
<dbReference type="Gene3D" id="2.30.30.230">
    <property type="entry name" value="Fumarylacetoacetase, N-terminal domain"/>
    <property type="match status" value="1"/>
</dbReference>
<feature type="binding site" evidence="14">
    <location>
        <position position="126"/>
    </location>
    <ligand>
        <name>substrate</name>
    </ligand>
</feature>
<comment type="similarity">
    <text evidence="3 16">Belongs to the FAH family.</text>
</comment>
<feature type="binding site" evidence="15">
    <location>
        <position position="231"/>
    </location>
    <ligand>
        <name>Mg(2+)</name>
        <dbReference type="ChEBI" id="CHEBI:18420"/>
    </ligand>
</feature>
<dbReference type="Pfam" id="PF01557">
    <property type="entry name" value="FAA_hydrolase"/>
    <property type="match status" value="1"/>
</dbReference>
<evidence type="ECO:0000256" key="3">
    <source>
        <dbReference type="ARBA" id="ARBA00010211"/>
    </source>
</evidence>
<evidence type="ECO:0000256" key="14">
    <source>
        <dbReference type="PIRSR" id="PIRSR605959-2"/>
    </source>
</evidence>
<feature type="binding site" evidence="15">
    <location>
        <position position="124"/>
    </location>
    <ligand>
        <name>Ca(2+)</name>
        <dbReference type="ChEBI" id="CHEBI:29108"/>
    </ligand>
</feature>
<feature type="binding site" evidence="15">
    <location>
        <position position="251"/>
    </location>
    <ligand>
        <name>Mg(2+)</name>
        <dbReference type="ChEBI" id="CHEBI:18420"/>
    </ligand>
</feature>
<dbReference type="InterPro" id="IPR036462">
    <property type="entry name" value="Fumarylacetoacetase_N_sf"/>
</dbReference>
<feature type="domain" description="Fumarylacetoacetase N-terminal" evidence="19">
    <location>
        <begin position="16"/>
        <end position="116"/>
    </location>
</feature>
<evidence type="ECO:0000256" key="12">
    <source>
        <dbReference type="ARBA" id="ARBA00031740"/>
    </source>
</evidence>
<dbReference type="InterPro" id="IPR036663">
    <property type="entry name" value="Fumarylacetoacetase_C_sf"/>
</dbReference>
<keyword evidence="6 15" id="KW-0479">Metal-binding</keyword>
<dbReference type="Gene3D" id="3.90.850.10">
    <property type="entry name" value="Fumarylacetoacetase-like, C-terminal domain"/>
    <property type="match status" value="1"/>
</dbReference>
<protein>
    <recommendedName>
        <fullName evidence="5 16">Fumarylacetoacetase</fullName>
        <ecNumber evidence="4 16">3.7.1.2</ecNumber>
    </recommendedName>
    <alternativeName>
        <fullName evidence="12 16">Fumarylacetoacetate hydrolase</fullName>
    </alternativeName>
</protein>
<evidence type="ECO:0000256" key="7">
    <source>
        <dbReference type="ARBA" id="ARBA00022801"/>
    </source>
</evidence>
<keyword evidence="10 16" id="KW-0828">Tyrosine catabolism</keyword>
<feature type="binding site" evidence="14">
    <location>
        <position position="348"/>
    </location>
    <ligand>
        <name>substrate</name>
    </ligand>
</feature>
<dbReference type="AlphaFoldDB" id="A0A7S1QZP8"/>
<dbReference type="UniPathway" id="UPA00139">
    <property type="reaction ID" value="UER00341"/>
</dbReference>
<feature type="binding site" evidence="14">
    <location>
        <position position="238"/>
    </location>
    <ligand>
        <name>substrate</name>
    </ligand>
</feature>
<feature type="binding site" evidence="14">
    <location>
        <position position="242"/>
    </location>
    <ligand>
        <name>substrate</name>
    </ligand>
</feature>
<evidence type="ECO:0000256" key="16">
    <source>
        <dbReference type="RuleBase" id="RU366008"/>
    </source>
</evidence>